<accession>A0A0F9EU26</accession>
<comment type="caution">
    <text evidence="1">The sequence shown here is derived from an EMBL/GenBank/DDBJ whole genome shotgun (WGS) entry which is preliminary data.</text>
</comment>
<protein>
    <submittedName>
        <fullName evidence="1">Uncharacterized protein</fullName>
    </submittedName>
</protein>
<evidence type="ECO:0000313" key="1">
    <source>
        <dbReference type="EMBL" id="KKL27298.1"/>
    </source>
</evidence>
<dbReference type="AlphaFoldDB" id="A0A0F9EU26"/>
<dbReference type="EMBL" id="LAZR01035515">
    <property type="protein sequence ID" value="KKL27298.1"/>
    <property type="molecule type" value="Genomic_DNA"/>
</dbReference>
<organism evidence="1">
    <name type="scientific">marine sediment metagenome</name>
    <dbReference type="NCBI Taxonomy" id="412755"/>
    <lineage>
        <taxon>unclassified sequences</taxon>
        <taxon>metagenomes</taxon>
        <taxon>ecological metagenomes</taxon>
    </lineage>
</organism>
<proteinExistence type="predicted"/>
<name>A0A0F9EU26_9ZZZZ</name>
<reference evidence="1" key="1">
    <citation type="journal article" date="2015" name="Nature">
        <title>Complex archaea that bridge the gap between prokaryotes and eukaryotes.</title>
        <authorList>
            <person name="Spang A."/>
            <person name="Saw J.H."/>
            <person name="Jorgensen S.L."/>
            <person name="Zaremba-Niedzwiedzka K."/>
            <person name="Martijn J."/>
            <person name="Lind A.E."/>
            <person name="van Eijk R."/>
            <person name="Schleper C."/>
            <person name="Guy L."/>
            <person name="Ettema T.J."/>
        </authorList>
    </citation>
    <scope>NUCLEOTIDE SEQUENCE</scope>
</reference>
<sequence>NIVIDEILQVDPLIMSTSYDLTLDGSETYYLPDLFKYDYEIITMIENITAGADNPIGTIYTIWGDRLLYRNNWSEYYSNGIKWSLNGNDLNIPTKNTTGILRIWYTQRPTGFFYATAESGSTTTAVIPATPTSGQLVLEDDYYNGMKCVTNNQVTRITDYVASTRTFTFNAQTTAISSSTMFDLMSPLPERYQDEIIDKAIRRALIGNQQDDSLIARYNAENTSRMKNRLSHKTAQAPKRIRKHSNILW</sequence>
<feature type="non-terminal residue" evidence="1">
    <location>
        <position position="1"/>
    </location>
</feature>
<gene>
    <name evidence="1" type="ORF">LCGC14_2386570</name>
</gene>